<protein>
    <submittedName>
        <fullName evidence="3">Transcriptional regulator XRE</fullName>
    </submittedName>
</protein>
<dbReference type="Proteomes" id="UP000032675">
    <property type="component" value="Unassembled WGS sequence"/>
</dbReference>
<evidence type="ECO:0000313" key="4">
    <source>
        <dbReference type="Proteomes" id="UP000032675"/>
    </source>
</evidence>
<dbReference type="Gene3D" id="1.10.260.40">
    <property type="entry name" value="lambda repressor-like DNA-binding domains"/>
    <property type="match status" value="1"/>
</dbReference>
<dbReference type="PANTHER" id="PTHR46797">
    <property type="entry name" value="HTH-TYPE TRANSCRIPTIONAL REGULATOR"/>
    <property type="match status" value="1"/>
</dbReference>
<dbReference type="SMART" id="SM00530">
    <property type="entry name" value="HTH_XRE"/>
    <property type="match status" value="1"/>
</dbReference>
<dbReference type="PANTHER" id="PTHR46797:SF1">
    <property type="entry name" value="METHYLPHOSPHONATE SYNTHASE"/>
    <property type="match status" value="1"/>
</dbReference>
<dbReference type="InterPro" id="IPR010982">
    <property type="entry name" value="Lambda_DNA-bd_dom_sf"/>
</dbReference>
<dbReference type="PROSITE" id="PS50943">
    <property type="entry name" value="HTH_CROC1"/>
    <property type="match status" value="1"/>
</dbReference>
<dbReference type="Pfam" id="PF12844">
    <property type="entry name" value="HTH_19"/>
    <property type="match status" value="1"/>
</dbReference>
<dbReference type="AlphaFoldDB" id="A0A0D6PWA4"/>
<proteinExistence type="predicted"/>
<evidence type="ECO:0000256" key="1">
    <source>
        <dbReference type="ARBA" id="ARBA00023125"/>
    </source>
</evidence>
<dbReference type="GO" id="GO:0005829">
    <property type="term" value="C:cytosol"/>
    <property type="evidence" value="ECO:0007669"/>
    <property type="project" value="TreeGrafter"/>
</dbReference>
<dbReference type="InterPro" id="IPR050807">
    <property type="entry name" value="TransReg_Diox_bact_type"/>
</dbReference>
<name>A0A0D6PWA4_KOMEU</name>
<keyword evidence="1" id="KW-0238">DNA-binding</keyword>
<accession>A0A0D6PWA4</accession>
<gene>
    <name evidence="3" type="ORF">Geu3261_0025_015</name>
</gene>
<dbReference type="SUPFAM" id="SSF47413">
    <property type="entry name" value="lambda repressor-like DNA-binding domains"/>
    <property type="match status" value="1"/>
</dbReference>
<reference evidence="3 4" key="1">
    <citation type="submission" date="2012-11" db="EMBL/GenBank/DDBJ databases">
        <title>Whole genome sequence of Gluconacetobacter europaeus NBRC3261.</title>
        <authorList>
            <person name="Azuma Y."/>
            <person name="Higashiura N."/>
            <person name="Hirakawa H."/>
            <person name="Matsushita K."/>
        </authorList>
    </citation>
    <scope>NUCLEOTIDE SEQUENCE [LARGE SCALE GENOMIC DNA]</scope>
    <source>
        <strain evidence="3 4">NBRC 3261</strain>
    </source>
</reference>
<comment type="caution">
    <text evidence="3">The sequence shown here is derived from an EMBL/GenBank/DDBJ whole genome shotgun (WGS) entry which is preliminary data.</text>
</comment>
<dbReference type="GO" id="GO:0003677">
    <property type="term" value="F:DNA binding"/>
    <property type="evidence" value="ECO:0007669"/>
    <property type="project" value="UniProtKB-KW"/>
</dbReference>
<dbReference type="CDD" id="cd00093">
    <property type="entry name" value="HTH_XRE"/>
    <property type="match status" value="1"/>
</dbReference>
<dbReference type="GO" id="GO:0003700">
    <property type="term" value="F:DNA-binding transcription factor activity"/>
    <property type="evidence" value="ECO:0007669"/>
    <property type="project" value="TreeGrafter"/>
</dbReference>
<dbReference type="InterPro" id="IPR001387">
    <property type="entry name" value="Cro/C1-type_HTH"/>
</dbReference>
<dbReference type="EMBL" id="BANI01000025">
    <property type="protein sequence ID" value="GAN95459.1"/>
    <property type="molecule type" value="Genomic_DNA"/>
</dbReference>
<organism evidence="3 4">
    <name type="scientific">Komagataeibacter europaeus NBRC 3261</name>
    <dbReference type="NCBI Taxonomy" id="1234669"/>
    <lineage>
        <taxon>Bacteria</taxon>
        <taxon>Pseudomonadati</taxon>
        <taxon>Pseudomonadota</taxon>
        <taxon>Alphaproteobacteria</taxon>
        <taxon>Acetobacterales</taxon>
        <taxon>Acetobacteraceae</taxon>
        <taxon>Komagataeibacter</taxon>
    </lineage>
</organism>
<feature type="domain" description="HTH cro/C1-type" evidence="2">
    <location>
        <begin position="11"/>
        <end position="65"/>
    </location>
</feature>
<evidence type="ECO:0000259" key="2">
    <source>
        <dbReference type="PROSITE" id="PS50943"/>
    </source>
</evidence>
<evidence type="ECO:0000313" key="3">
    <source>
        <dbReference type="EMBL" id="GAN95459.1"/>
    </source>
</evidence>
<sequence length="116" mass="13292">MESKKPIGQRIRELRKEMQMKQADFVSGLSISRSYLSKIENGDEQPGRELLIRMCNEFGLSLDWLTSGVGDMRKAEAQNDEEALLLYAFRSMPRDEAETHLKLMLQRVKKDVSGDA</sequence>